<gene>
    <name evidence="4" type="ORF">BO97DRAFT_428068</name>
</gene>
<evidence type="ECO:0000313" key="4">
    <source>
        <dbReference type="EMBL" id="RAL08754.1"/>
    </source>
</evidence>
<evidence type="ECO:0000256" key="1">
    <source>
        <dbReference type="ARBA" id="ARBA00006328"/>
    </source>
</evidence>
<accession>A0A395HR71</accession>
<dbReference type="InterPro" id="IPR008030">
    <property type="entry name" value="NmrA-like"/>
</dbReference>
<dbReference type="SUPFAM" id="SSF51735">
    <property type="entry name" value="NAD(P)-binding Rossmann-fold domains"/>
    <property type="match status" value="1"/>
</dbReference>
<dbReference type="GO" id="GO:0005634">
    <property type="term" value="C:nucleus"/>
    <property type="evidence" value="ECO:0007669"/>
    <property type="project" value="TreeGrafter"/>
</dbReference>
<organism evidence="4 5">
    <name type="scientific">Aspergillus homomorphus (strain CBS 101889)</name>
    <dbReference type="NCBI Taxonomy" id="1450537"/>
    <lineage>
        <taxon>Eukaryota</taxon>
        <taxon>Fungi</taxon>
        <taxon>Dikarya</taxon>
        <taxon>Ascomycota</taxon>
        <taxon>Pezizomycotina</taxon>
        <taxon>Eurotiomycetes</taxon>
        <taxon>Eurotiomycetidae</taxon>
        <taxon>Eurotiales</taxon>
        <taxon>Aspergillaceae</taxon>
        <taxon>Aspergillus</taxon>
        <taxon>Aspergillus subgen. Circumdati</taxon>
    </lineage>
</organism>
<dbReference type="RefSeq" id="XP_025547908.1">
    <property type="nucleotide sequence ID" value="XM_025697255.1"/>
</dbReference>
<evidence type="ECO:0000256" key="2">
    <source>
        <dbReference type="ARBA" id="ARBA00022857"/>
    </source>
</evidence>
<name>A0A395HR71_ASPHC</name>
<dbReference type="VEuPathDB" id="FungiDB:BO97DRAFT_428068"/>
<reference evidence="4 5" key="1">
    <citation type="submission" date="2018-02" db="EMBL/GenBank/DDBJ databases">
        <title>The genomes of Aspergillus section Nigri reveals drivers in fungal speciation.</title>
        <authorList>
            <consortium name="DOE Joint Genome Institute"/>
            <person name="Vesth T.C."/>
            <person name="Nybo J."/>
            <person name="Theobald S."/>
            <person name="Brandl J."/>
            <person name="Frisvad J.C."/>
            <person name="Nielsen K.F."/>
            <person name="Lyhne E.K."/>
            <person name="Kogle M.E."/>
            <person name="Kuo A."/>
            <person name="Riley R."/>
            <person name="Clum A."/>
            <person name="Nolan M."/>
            <person name="Lipzen A."/>
            <person name="Salamov A."/>
            <person name="Henrissat B."/>
            <person name="Wiebenga A."/>
            <person name="De vries R.P."/>
            <person name="Grigoriev I.V."/>
            <person name="Mortensen U.H."/>
            <person name="Andersen M.R."/>
            <person name="Baker S.E."/>
        </authorList>
    </citation>
    <scope>NUCLEOTIDE SEQUENCE [LARGE SCALE GENOMIC DNA]</scope>
    <source>
        <strain evidence="4 5">CBS 101889</strain>
    </source>
</reference>
<dbReference type="Gene3D" id="3.40.50.720">
    <property type="entry name" value="NAD(P)-binding Rossmann-like Domain"/>
    <property type="match status" value="1"/>
</dbReference>
<keyword evidence="5" id="KW-1185">Reference proteome</keyword>
<dbReference type="PANTHER" id="PTHR42748:SF7">
    <property type="entry name" value="NMRA LIKE REDOX SENSOR 1-RELATED"/>
    <property type="match status" value="1"/>
</dbReference>
<dbReference type="InterPro" id="IPR051164">
    <property type="entry name" value="NmrA-like_oxidored"/>
</dbReference>
<evidence type="ECO:0000313" key="5">
    <source>
        <dbReference type="Proteomes" id="UP000248961"/>
    </source>
</evidence>
<dbReference type="PANTHER" id="PTHR42748">
    <property type="entry name" value="NITROGEN METABOLITE REPRESSION PROTEIN NMRA FAMILY MEMBER"/>
    <property type="match status" value="1"/>
</dbReference>
<dbReference type="AlphaFoldDB" id="A0A395HR71"/>
<dbReference type="Proteomes" id="UP000248961">
    <property type="component" value="Unassembled WGS sequence"/>
</dbReference>
<dbReference type="Gene3D" id="3.90.25.10">
    <property type="entry name" value="UDP-galactose 4-epimerase, domain 1"/>
    <property type="match status" value="1"/>
</dbReference>
<dbReference type="GeneID" id="37201544"/>
<dbReference type="STRING" id="1450537.A0A395HR71"/>
<proteinExistence type="inferred from homology"/>
<dbReference type="EMBL" id="KZ824310">
    <property type="protein sequence ID" value="RAL08754.1"/>
    <property type="molecule type" value="Genomic_DNA"/>
</dbReference>
<feature type="domain" description="NmrA-like" evidence="3">
    <location>
        <begin position="3"/>
        <end position="277"/>
    </location>
</feature>
<protein>
    <submittedName>
        <fullName evidence="4">NAD(P)-binding protein</fullName>
    </submittedName>
</protein>
<comment type="similarity">
    <text evidence="1">Belongs to the NmrA-type oxidoreductase family.</text>
</comment>
<dbReference type="Pfam" id="PF05368">
    <property type="entry name" value="NmrA"/>
    <property type="match status" value="1"/>
</dbReference>
<sequence length="300" mass="33344">MTAILVTGATGKQGGSVVRNLLAQNAPFDILAVTRNAQSSSAQKLAQQSPKIKLLEGNLDNPEALFRAAKSAISTPIWGVFSVQAADPRNDSERRQGLALVDESIKQDVKFFVYSSVDRGGEASIDNPTEVPHFIYKHEIEKHLIAASKGTGMEWAVLRPTAFFENLTPDYFGRVFATAWHMALKGKPLQLIATSDIGFFAAHAFLHPEESRGKFFSLAGDELTYDQMATIFKQKTGKDVPTTYRLPVRLMMMAVKELGVMFKWFYEQGYGADIEALRKISPVLKDFGTWVETESGFRKR</sequence>
<keyword evidence="2" id="KW-0521">NADP</keyword>
<evidence type="ECO:0000259" key="3">
    <source>
        <dbReference type="Pfam" id="PF05368"/>
    </source>
</evidence>
<dbReference type="OrthoDB" id="9997102at2759"/>
<dbReference type="InterPro" id="IPR036291">
    <property type="entry name" value="NAD(P)-bd_dom_sf"/>
</dbReference>